<name>A0ABU0X9Y9_9PSEU</name>
<accession>A0ABU0X9Y9</accession>
<organism evidence="1 2">
    <name type="scientific">Saccharothrix yanglingensis</name>
    <dbReference type="NCBI Taxonomy" id="659496"/>
    <lineage>
        <taxon>Bacteria</taxon>
        <taxon>Bacillati</taxon>
        <taxon>Actinomycetota</taxon>
        <taxon>Actinomycetes</taxon>
        <taxon>Pseudonocardiales</taxon>
        <taxon>Pseudonocardiaceae</taxon>
        <taxon>Saccharothrix</taxon>
    </lineage>
</organism>
<dbReference type="Proteomes" id="UP001225605">
    <property type="component" value="Unassembled WGS sequence"/>
</dbReference>
<sequence>MPVVDRHTTTPATVKRLDVVLGVWCAVAVCSLPVSDYADDVSLPVDYRAGVHSVGSGMPVSPVVAGVIAPGST</sequence>
<proteinExistence type="predicted"/>
<dbReference type="RefSeq" id="WP_306750072.1">
    <property type="nucleotide sequence ID" value="NZ_NSDM01000018.1"/>
</dbReference>
<evidence type="ECO:0000313" key="2">
    <source>
        <dbReference type="Proteomes" id="UP001225605"/>
    </source>
</evidence>
<keyword evidence="2" id="KW-1185">Reference proteome</keyword>
<protein>
    <submittedName>
        <fullName evidence="1">Uncharacterized protein</fullName>
    </submittedName>
</protein>
<evidence type="ECO:0000313" key="1">
    <source>
        <dbReference type="EMBL" id="MDQ2588422.1"/>
    </source>
</evidence>
<gene>
    <name evidence="1" type="ORF">CKY47_31605</name>
</gene>
<comment type="caution">
    <text evidence="1">The sequence shown here is derived from an EMBL/GenBank/DDBJ whole genome shotgun (WGS) entry which is preliminary data.</text>
</comment>
<reference evidence="1 2" key="1">
    <citation type="submission" date="2017-06" db="EMBL/GenBank/DDBJ databases">
        <title>Cultured bacterium strain Saccharothrix yanglingensis Hhs.015.</title>
        <authorList>
            <person name="Xia Y."/>
        </authorList>
    </citation>
    <scope>NUCLEOTIDE SEQUENCE [LARGE SCALE GENOMIC DNA]</scope>
    <source>
        <strain evidence="1 2">Hhs.015</strain>
    </source>
</reference>
<dbReference type="EMBL" id="NSDM01000018">
    <property type="protein sequence ID" value="MDQ2588422.1"/>
    <property type="molecule type" value="Genomic_DNA"/>
</dbReference>